<dbReference type="OMA" id="YSIGKHA"/>
<dbReference type="PROSITE" id="PS51455">
    <property type="entry name" value="PIPK"/>
    <property type="match status" value="1"/>
</dbReference>
<keyword evidence="2 7" id="KW-0808">Transferase</keyword>
<evidence type="ECO:0000256" key="6">
    <source>
        <dbReference type="ARBA" id="ARBA00022840"/>
    </source>
</evidence>
<comment type="caution">
    <text evidence="9">The sequence shown here is derived from an EMBL/GenBank/DDBJ whole genome shotgun (WGS) entry which is preliminary data.</text>
</comment>
<evidence type="ECO:0000256" key="7">
    <source>
        <dbReference type="PROSITE-ProRule" id="PRU00781"/>
    </source>
</evidence>
<dbReference type="PANTHER" id="PTHR23086:SF114">
    <property type="entry name" value="PHOSPHATIDYLINOSITOL 4-PHOSPHATE 5-KINASE 3"/>
    <property type="match status" value="1"/>
</dbReference>
<dbReference type="GO" id="GO:0005886">
    <property type="term" value="C:plasma membrane"/>
    <property type="evidence" value="ECO:0000318"/>
    <property type="project" value="GO_Central"/>
</dbReference>
<feature type="domain" description="PIPK" evidence="8">
    <location>
        <begin position="282"/>
        <end position="651"/>
    </location>
</feature>
<dbReference type="GO" id="GO:0005524">
    <property type="term" value="F:ATP binding"/>
    <property type="evidence" value="ECO:0007669"/>
    <property type="project" value="UniProtKB-UniRule"/>
</dbReference>
<keyword evidence="3" id="KW-0677">Repeat</keyword>
<dbReference type="SMART" id="SM00330">
    <property type="entry name" value="PIPKc"/>
    <property type="match status" value="1"/>
</dbReference>
<dbReference type="SUPFAM" id="SSF56104">
    <property type="entry name" value="SAICAR synthase-like"/>
    <property type="match status" value="1"/>
</dbReference>
<dbReference type="InterPro" id="IPR027483">
    <property type="entry name" value="PInositol-4-P-4/5-kinase_C_sf"/>
</dbReference>
<dbReference type="OrthoDB" id="70770at2759"/>
<dbReference type="GO" id="GO:0046854">
    <property type="term" value="P:phosphatidylinositol phosphate biosynthetic process"/>
    <property type="evidence" value="ECO:0000318"/>
    <property type="project" value="GO_Central"/>
</dbReference>
<dbReference type="InterPro" id="IPR003409">
    <property type="entry name" value="MORN"/>
</dbReference>
<dbReference type="EMBL" id="LFYR01002110">
    <property type="protein sequence ID" value="KMZ56975.1"/>
    <property type="molecule type" value="Genomic_DNA"/>
</dbReference>
<dbReference type="Gene3D" id="3.30.800.10">
    <property type="entry name" value="Phosphatidylinositol Phosphate Kinase II Beta"/>
    <property type="match status" value="1"/>
</dbReference>
<dbReference type="InterPro" id="IPR017163">
    <property type="entry name" value="PIno-4-P-5_kinase_pln"/>
</dbReference>
<proteinExistence type="predicted"/>
<evidence type="ECO:0000313" key="9">
    <source>
        <dbReference type="EMBL" id="KMZ56975.1"/>
    </source>
</evidence>
<sequence>MEDQRRRQAKKMLESSVEENGYIFSTLTTHLPSRPRKYATQAIGRRVAPTPTHDVSSAEAMVEMGDFYGDSFPHCTGKMEGSGYGRQLYGNGDFYEGGWRRNVQEGEGSYVWRNGNQYIGEWKNGVISGKGIFIWANGNRYSGEWENGVPKFTWTDGSCNSIDSDSSLSFSSESNGKSFQNEPWSFDGTFCSSQWPMTFKLSDSTDVSSIEWRGSYTGKICIWDSDGEAGDITCDIIDTIESSLACNCKGVFGKAIEEQQKQQRWNPWCFIGVGEQKKPGNTISKGHKFYDLMRNLQLGISYSVGKPTQMRELKYLDFDPKAKFWTRFPPQGSKITPPHPSAEFRWKDYCPMVFRHLRELFAVDPGDYMLAICGNEALRELSSPGKSGSFFYLTQDDRFMIKTVRKSEVKVLIKMLPSYYKHVSQHQNSLVTKFFGFHCIRPIDGHKVRFVVLGNLFCSEHRIHRRFDLKGSSYGRTADKTEGDIDETTTLKDLDLNFLFHLQHPYWEDLLIQVNKDCEFLEAEGIMDYSLLIGLHFRDAAFLSNSDISSRNHRRLGFQDINIRLDSRNPSTRRLGANMPAKAQLVSDDDGDACIYEVILYVGIIDILQNYNISKKIEHAYKSLHVDPNSISAVDPKLYSKRFRGFIKRIFLEDK</sequence>
<dbReference type="SUPFAM" id="SSF82185">
    <property type="entry name" value="Histone H3 K4-specific methyltransferase SET7/9 N-terminal domain"/>
    <property type="match status" value="1"/>
</dbReference>
<evidence type="ECO:0000259" key="8">
    <source>
        <dbReference type="PROSITE" id="PS51455"/>
    </source>
</evidence>
<evidence type="ECO:0000256" key="2">
    <source>
        <dbReference type="ARBA" id="ARBA00022679"/>
    </source>
</evidence>
<dbReference type="Pfam" id="PF01504">
    <property type="entry name" value="PIP5K"/>
    <property type="match status" value="1"/>
</dbReference>
<dbReference type="CDD" id="cd17302">
    <property type="entry name" value="PIPKc_AtPIP5K_like"/>
    <property type="match status" value="1"/>
</dbReference>
<dbReference type="InterPro" id="IPR027484">
    <property type="entry name" value="PInositol-4-P-5-kinase_N"/>
</dbReference>
<protein>
    <recommendedName>
        <fullName evidence="1">1-phosphatidylinositol-4-phosphate 5-kinase</fullName>
        <ecNumber evidence="1">2.7.1.68</ecNumber>
    </recommendedName>
</protein>
<dbReference type="Pfam" id="PF02493">
    <property type="entry name" value="MORN"/>
    <property type="match status" value="3"/>
</dbReference>
<dbReference type="InterPro" id="IPR023610">
    <property type="entry name" value="PInositol-4/5-P-5/4-kinase"/>
</dbReference>
<organism evidence="9 10">
    <name type="scientific">Zostera marina</name>
    <name type="common">Eelgrass</name>
    <dbReference type="NCBI Taxonomy" id="29655"/>
    <lineage>
        <taxon>Eukaryota</taxon>
        <taxon>Viridiplantae</taxon>
        <taxon>Streptophyta</taxon>
        <taxon>Embryophyta</taxon>
        <taxon>Tracheophyta</taxon>
        <taxon>Spermatophyta</taxon>
        <taxon>Magnoliopsida</taxon>
        <taxon>Liliopsida</taxon>
        <taxon>Zosteraceae</taxon>
        <taxon>Zostera</taxon>
    </lineage>
</organism>
<dbReference type="EC" id="2.7.1.68" evidence="1"/>
<dbReference type="GO" id="GO:0016308">
    <property type="term" value="F:1-phosphatidylinositol-4-phosphate 5-kinase activity"/>
    <property type="evidence" value="ECO:0000318"/>
    <property type="project" value="GO_Central"/>
</dbReference>
<dbReference type="InterPro" id="IPR002498">
    <property type="entry name" value="PInositol-4-P-4/5-kinase_core"/>
</dbReference>
<dbReference type="SMART" id="SM00698">
    <property type="entry name" value="MORN"/>
    <property type="match status" value="3"/>
</dbReference>
<evidence type="ECO:0000256" key="4">
    <source>
        <dbReference type="ARBA" id="ARBA00022741"/>
    </source>
</evidence>
<evidence type="ECO:0000313" key="10">
    <source>
        <dbReference type="Proteomes" id="UP000036987"/>
    </source>
</evidence>
<accession>A0A0K9NLW8</accession>
<dbReference type="Gene3D" id="3.30.810.10">
    <property type="entry name" value="2-Layer Sandwich"/>
    <property type="match status" value="1"/>
</dbReference>
<dbReference type="PANTHER" id="PTHR23086">
    <property type="entry name" value="PHOSPHATIDYLINOSITOL-4-PHOSPHATE 5-KINASE"/>
    <property type="match status" value="1"/>
</dbReference>
<keyword evidence="4 7" id="KW-0547">Nucleotide-binding</keyword>
<keyword evidence="10" id="KW-1185">Reference proteome</keyword>
<dbReference type="Gene3D" id="2.20.110.10">
    <property type="entry name" value="Histone H3 K4-specific methyltransferase SET7/9 N-terminal domain"/>
    <property type="match status" value="1"/>
</dbReference>
<name>A0A0K9NLW8_ZOSMR</name>
<dbReference type="STRING" id="29655.A0A0K9NLW8"/>
<dbReference type="AlphaFoldDB" id="A0A0K9NLW8"/>
<dbReference type="PIRSF" id="PIRSF037274">
    <property type="entry name" value="PIP5K_plant_prd"/>
    <property type="match status" value="1"/>
</dbReference>
<evidence type="ECO:0000256" key="3">
    <source>
        <dbReference type="ARBA" id="ARBA00022737"/>
    </source>
</evidence>
<evidence type="ECO:0000256" key="5">
    <source>
        <dbReference type="ARBA" id="ARBA00022777"/>
    </source>
</evidence>
<evidence type="ECO:0000256" key="1">
    <source>
        <dbReference type="ARBA" id="ARBA00012172"/>
    </source>
</evidence>
<reference evidence="10" key="1">
    <citation type="journal article" date="2016" name="Nature">
        <title>The genome of the seagrass Zostera marina reveals angiosperm adaptation to the sea.</title>
        <authorList>
            <person name="Olsen J.L."/>
            <person name="Rouze P."/>
            <person name="Verhelst B."/>
            <person name="Lin Y.-C."/>
            <person name="Bayer T."/>
            <person name="Collen J."/>
            <person name="Dattolo E."/>
            <person name="De Paoli E."/>
            <person name="Dittami S."/>
            <person name="Maumus F."/>
            <person name="Michel G."/>
            <person name="Kersting A."/>
            <person name="Lauritano C."/>
            <person name="Lohaus R."/>
            <person name="Toepel M."/>
            <person name="Tonon T."/>
            <person name="Vanneste K."/>
            <person name="Amirebrahimi M."/>
            <person name="Brakel J."/>
            <person name="Bostroem C."/>
            <person name="Chovatia M."/>
            <person name="Grimwood J."/>
            <person name="Jenkins J.W."/>
            <person name="Jueterbock A."/>
            <person name="Mraz A."/>
            <person name="Stam W.T."/>
            <person name="Tice H."/>
            <person name="Bornberg-Bauer E."/>
            <person name="Green P.J."/>
            <person name="Pearson G.A."/>
            <person name="Procaccini G."/>
            <person name="Duarte C.M."/>
            <person name="Schmutz J."/>
            <person name="Reusch T.B.H."/>
            <person name="Van de Peer Y."/>
        </authorList>
    </citation>
    <scope>NUCLEOTIDE SEQUENCE [LARGE SCALE GENOMIC DNA]</scope>
    <source>
        <strain evidence="10">cv. Finnish</strain>
    </source>
</reference>
<keyword evidence="6 7" id="KW-0067">ATP-binding</keyword>
<keyword evidence="5 7" id="KW-0418">Kinase</keyword>
<gene>
    <name evidence="9" type="ORF">ZOSMA_8G01210</name>
</gene>
<dbReference type="Proteomes" id="UP000036987">
    <property type="component" value="Unassembled WGS sequence"/>
</dbReference>